<dbReference type="EMBL" id="SPRH01000038">
    <property type="protein sequence ID" value="TIB98436.1"/>
    <property type="molecule type" value="Genomic_DNA"/>
</dbReference>
<dbReference type="SUPFAM" id="SSF51197">
    <property type="entry name" value="Clavaminate synthase-like"/>
    <property type="match status" value="1"/>
</dbReference>
<protein>
    <recommendedName>
        <fullName evidence="7">Phytanoyl-CoA dioxygenase family protein</fullName>
    </recommendedName>
</protein>
<dbReference type="Proteomes" id="UP000307169">
    <property type="component" value="Unassembled WGS sequence"/>
</dbReference>
<dbReference type="PANTHER" id="PTHR40470">
    <property type="entry name" value="PHYTANOYL-COA DIOXYGENASE FAMILY PROTEIN (AFU_ORTHOLOGUE AFUA_2G15850)"/>
    <property type="match status" value="1"/>
</dbReference>
<organism evidence="1 5">
    <name type="scientific">Wallemia mellicola</name>
    <dbReference type="NCBI Taxonomy" id="1708541"/>
    <lineage>
        <taxon>Eukaryota</taxon>
        <taxon>Fungi</taxon>
        <taxon>Dikarya</taxon>
        <taxon>Basidiomycota</taxon>
        <taxon>Wallemiomycotina</taxon>
        <taxon>Wallemiomycetes</taxon>
        <taxon>Wallemiales</taxon>
        <taxon>Wallemiaceae</taxon>
        <taxon>Wallemia</taxon>
    </lineage>
</organism>
<dbReference type="OMA" id="SFARCYF"/>
<evidence type="ECO:0000313" key="5">
    <source>
        <dbReference type="Proteomes" id="UP000307169"/>
    </source>
</evidence>
<gene>
    <name evidence="3" type="ORF">E3Q02_02997</name>
    <name evidence="2" type="ORF">E3Q03_02901</name>
    <name evidence="1" type="ORF">E3Q17_03016</name>
</gene>
<evidence type="ECO:0000313" key="4">
    <source>
        <dbReference type="Proteomes" id="UP000305362"/>
    </source>
</evidence>
<accession>A0A4T0TG46</accession>
<evidence type="ECO:0008006" key="7">
    <source>
        <dbReference type="Google" id="ProtNLM"/>
    </source>
</evidence>
<evidence type="ECO:0000313" key="6">
    <source>
        <dbReference type="Proteomes" id="UP000309601"/>
    </source>
</evidence>
<dbReference type="Proteomes" id="UP000309601">
    <property type="component" value="Unassembled WGS sequence"/>
</dbReference>
<name>A0A4T0TG46_9BASI</name>
<dbReference type="AlphaFoldDB" id="A0A4T0TG46"/>
<dbReference type="Proteomes" id="UP000305362">
    <property type="component" value="Unassembled WGS sequence"/>
</dbReference>
<dbReference type="PANTHER" id="PTHR40470:SF1">
    <property type="entry name" value="PHYTANOYL-COA DIOXYGENASE FAMILY PROTEIN (AFU_ORTHOLOGUE AFUA_2G15850)"/>
    <property type="match status" value="1"/>
</dbReference>
<evidence type="ECO:0000313" key="2">
    <source>
        <dbReference type="EMBL" id="TIC60967.1"/>
    </source>
</evidence>
<dbReference type="InterPro" id="IPR008775">
    <property type="entry name" value="Phytyl_CoA_dOase-like"/>
</dbReference>
<dbReference type="Pfam" id="PF05721">
    <property type="entry name" value="PhyH"/>
    <property type="match status" value="1"/>
</dbReference>
<evidence type="ECO:0000313" key="3">
    <source>
        <dbReference type="EMBL" id="TIC63544.1"/>
    </source>
</evidence>
<sequence>MEYKNYLENDGYVIIDGFIDSQEIDKLRQAANDAINLTRTHNWPYRRVVGKQFPPWTDEDSPDSWGVQHLMHPDLKMPIFRQFYASDKLVELAANLVGCSPEYLQMELFNMLILPTRSSFNLSWHRDHVLHSADEQEERDALTTPHYGVQFNAALYDDSCLWIVPKSHKMVRSPAQRALSCETKPADNPAEMPGAIQVHLKAGQILFYDANILHCAQYPCTPPSPPRATLHGSYGDLRGGSHRAIGVLQHGLEWMKDPSFGDGPGHEMWEKLMAMYNQAKADDKLGKYSLNG</sequence>
<dbReference type="OrthoDB" id="2106152at2759"/>
<dbReference type="EMBL" id="SPRV01000033">
    <property type="protein sequence ID" value="TIC60967.1"/>
    <property type="molecule type" value="Genomic_DNA"/>
</dbReference>
<comment type="caution">
    <text evidence="1">The sequence shown here is derived from an EMBL/GenBank/DDBJ whole genome shotgun (WGS) entry which is preliminary data.</text>
</comment>
<evidence type="ECO:0000313" key="1">
    <source>
        <dbReference type="EMBL" id="TIB98436.1"/>
    </source>
</evidence>
<proteinExistence type="predicted"/>
<reference evidence="4 5" key="1">
    <citation type="submission" date="2019-03" db="EMBL/GenBank/DDBJ databases">
        <title>Sequencing 25 genomes of Wallemia mellicola.</title>
        <authorList>
            <person name="Gostincar C."/>
        </authorList>
    </citation>
    <scope>NUCLEOTIDE SEQUENCE [LARGE SCALE GENOMIC DNA]</scope>
    <source>
        <strain evidence="1 5">EXF-1262</strain>
        <strain evidence="3 6">EXF-1274</strain>
        <strain evidence="2 4">EXF-1277</strain>
    </source>
</reference>
<dbReference type="EMBL" id="SPRW01000035">
    <property type="protein sequence ID" value="TIC63544.1"/>
    <property type="molecule type" value="Genomic_DNA"/>
</dbReference>
<dbReference type="Gene3D" id="2.60.120.620">
    <property type="entry name" value="q2cbj1_9rhob like domain"/>
    <property type="match status" value="1"/>
</dbReference>